<evidence type="ECO:0000259" key="1">
    <source>
        <dbReference type="Pfam" id="PF02625"/>
    </source>
</evidence>
<dbReference type="AlphaFoldDB" id="A0A8J7YQ75"/>
<evidence type="ECO:0000313" key="3">
    <source>
        <dbReference type="EMBL" id="MBX8631590.1"/>
    </source>
</evidence>
<dbReference type="EMBL" id="JAGVSJ010000006">
    <property type="protein sequence ID" value="MBX8631590.1"/>
    <property type="molecule type" value="Genomic_DNA"/>
</dbReference>
<dbReference type="Gene3D" id="3.40.50.720">
    <property type="entry name" value="NAD(P)-binding Rossmann-like Domain"/>
    <property type="match status" value="1"/>
</dbReference>
<accession>A0A8J7YQ75</accession>
<evidence type="ECO:0000313" key="4">
    <source>
        <dbReference type="EMBL" id="MBX8644475.1"/>
    </source>
</evidence>
<dbReference type="Pfam" id="PF13478">
    <property type="entry name" value="XdhC_C"/>
    <property type="match status" value="1"/>
</dbReference>
<proteinExistence type="predicted"/>
<sequence length="273" mass="30013">MKNLDFIRKMNELTQEGVPFAVATVVRIEGSSLGKPGFKAIVSGENVLFGSLGGVCPEAVIVTTAEDAIKSNKPKLVRIHLEEAGKAIEGMARAESEDDIYVETFCGGMMEVYVEPFRPAERLVIIGQGGKDDVEDALVRLGRLLDFEVLVIDRTPVLSEKPDAILKDVKDDLSNFESRESDYVVLLTKGAYDIPALKGLSERNVRYIGMLASRKRIKEDFEQLRSLGVGENFLERIHSPIGLDIGAVSPEEIALSIAAEIVSVRRNRGRPQK</sequence>
<dbReference type="Proteomes" id="UP000750197">
    <property type="component" value="Unassembled WGS sequence"/>
</dbReference>
<feature type="domain" description="XdhC Rossmann" evidence="2">
    <location>
        <begin position="130"/>
        <end position="261"/>
    </location>
</feature>
<dbReference type="Proteomes" id="UP000716004">
    <property type="component" value="Unassembled WGS sequence"/>
</dbReference>
<dbReference type="EMBL" id="JAHEAC010000065">
    <property type="protein sequence ID" value="MBX8644475.1"/>
    <property type="molecule type" value="Genomic_DNA"/>
</dbReference>
<dbReference type="PANTHER" id="PTHR30388:SF6">
    <property type="entry name" value="XANTHINE DEHYDROGENASE SUBUNIT A-RELATED"/>
    <property type="match status" value="1"/>
</dbReference>
<dbReference type="Pfam" id="PF02625">
    <property type="entry name" value="XdhC_CoxI"/>
    <property type="match status" value="1"/>
</dbReference>
<name>A0A8J7YQ75_9ARCH</name>
<organism evidence="4 5">
    <name type="scientific">Candidatus Sysuiplasma superficiale</name>
    <dbReference type="NCBI Taxonomy" id="2823368"/>
    <lineage>
        <taxon>Archaea</taxon>
        <taxon>Methanobacteriati</taxon>
        <taxon>Thermoplasmatota</taxon>
        <taxon>Thermoplasmata</taxon>
        <taxon>Candidatus Sysuiplasmatales</taxon>
        <taxon>Candidatus Sysuiplasmataceae</taxon>
        <taxon>Candidatus Sysuiplasma</taxon>
    </lineage>
</organism>
<protein>
    <submittedName>
        <fullName evidence="4">XdhC family protein</fullName>
    </submittedName>
</protein>
<dbReference type="InterPro" id="IPR003777">
    <property type="entry name" value="XdhC_CoxI"/>
</dbReference>
<comment type="caution">
    <text evidence="4">The sequence shown here is derived from an EMBL/GenBank/DDBJ whole genome shotgun (WGS) entry which is preliminary data.</text>
</comment>
<gene>
    <name evidence="3" type="ORF">J9259_03590</name>
    <name evidence="4" type="ORF">KIY12_07125</name>
</gene>
<dbReference type="InterPro" id="IPR052698">
    <property type="entry name" value="MoCofactor_Util/Proc"/>
</dbReference>
<reference evidence="4" key="1">
    <citation type="submission" date="2021-05" db="EMBL/GenBank/DDBJ databases">
        <title>Genomic insights into ecological role and evolution of a novel Thermoplasmata order Candidatus Sysuiplasmatales.</title>
        <authorList>
            <person name="Yuan Y."/>
        </authorList>
    </citation>
    <scope>NUCLEOTIDE SEQUENCE</scope>
    <source>
        <strain evidence="4">TUT19-bin139</strain>
        <strain evidence="3">YP2-bin.285</strain>
    </source>
</reference>
<feature type="domain" description="XdhC- CoxI" evidence="1">
    <location>
        <begin position="14"/>
        <end position="79"/>
    </location>
</feature>
<dbReference type="InterPro" id="IPR027051">
    <property type="entry name" value="XdhC_Rossmann_dom"/>
</dbReference>
<dbReference type="PANTHER" id="PTHR30388">
    <property type="entry name" value="ALDEHYDE OXIDOREDUCTASE MOLYBDENUM COFACTOR ASSEMBLY PROTEIN"/>
    <property type="match status" value="1"/>
</dbReference>
<evidence type="ECO:0000259" key="2">
    <source>
        <dbReference type="Pfam" id="PF13478"/>
    </source>
</evidence>
<evidence type="ECO:0000313" key="5">
    <source>
        <dbReference type="Proteomes" id="UP000750197"/>
    </source>
</evidence>